<evidence type="ECO:0000313" key="2">
    <source>
        <dbReference type="EMBL" id="NKE46840.1"/>
    </source>
</evidence>
<dbReference type="InterPro" id="IPR002725">
    <property type="entry name" value="YgjP-like_metallopeptidase"/>
</dbReference>
<name>A0ABX1F3F2_9PROT</name>
<reference evidence="2 3" key="1">
    <citation type="submission" date="2020-03" db="EMBL/GenBank/DDBJ databases">
        <title>Roseomonas selenitidurans sp. nov. isolated from soil.</title>
        <authorList>
            <person name="Liu H."/>
        </authorList>
    </citation>
    <scope>NUCLEOTIDE SEQUENCE [LARGE SCALE GENOMIC DNA]</scope>
    <source>
        <strain evidence="2 3">JCM 15073</strain>
    </source>
</reference>
<dbReference type="Gene3D" id="3.30.2010.10">
    <property type="entry name" value="Metalloproteases ('zincins'), catalytic domain"/>
    <property type="match status" value="1"/>
</dbReference>
<protein>
    <submittedName>
        <fullName evidence="2">M48 family metallopeptidase</fullName>
    </submittedName>
</protein>
<dbReference type="InterPro" id="IPR053136">
    <property type="entry name" value="UTP_pyrophosphatase-like"/>
</dbReference>
<evidence type="ECO:0000259" key="1">
    <source>
        <dbReference type="Pfam" id="PF01863"/>
    </source>
</evidence>
<evidence type="ECO:0000313" key="3">
    <source>
        <dbReference type="Proteomes" id="UP000765160"/>
    </source>
</evidence>
<comment type="caution">
    <text evidence="2">The sequence shown here is derived from an EMBL/GenBank/DDBJ whole genome shotgun (WGS) entry which is preliminary data.</text>
</comment>
<organism evidence="2 3">
    <name type="scientific">Falsiroseomonas frigidaquae</name>
    <dbReference type="NCBI Taxonomy" id="487318"/>
    <lineage>
        <taxon>Bacteria</taxon>
        <taxon>Pseudomonadati</taxon>
        <taxon>Pseudomonadota</taxon>
        <taxon>Alphaproteobacteria</taxon>
        <taxon>Acetobacterales</taxon>
        <taxon>Roseomonadaceae</taxon>
        <taxon>Falsiroseomonas</taxon>
    </lineage>
</organism>
<dbReference type="PANTHER" id="PTHR30399:SF1">
    <property type="entry name" value="UTP PYROPHOSPHATASE"/>
    <property type="match status" value="1"/>
</dbReference>
<feature type="domain" description="YgjP-like metallopeptidase" evidence="1">
    <location>
        <begin position="33"/>
        <end position="225"/>
    </location>
</feature>
<keyword evidence="3" id="KW-1185">Reference proteome</keyword>
<proteinExistence type="predicted"/>
<sequence length="234" mass="25407">MTLPGTEMVALPASGAECRVQWLRSSRARRVSLRICPRQAAVVVVLPPQAARRTGLALLRANGPWVLARLAGLAPANPLLDGGRVMLGGRDCTIRHDPAAVGTSLVDDQVVVGGAPEYLPGRVLDFLRAEAERRIGVLTARHAATLEVKPGAIRLKDTRSRWGSCAPDGTLAFSWRLVMAPDWVLDYAVSHEVAHLREMNHSPRFWAHVSRLTPHRDAAAAWLRANGPTLLRVG</sequence>
<dbReference type="Proteomes" id="UP000765160">
    <property type="component" value="Unassembled WGS sequence"/>
</dbReference>
<dbReference type="EMBL" id="JAAVTX010000005">
    <property type="protein sequence ID" value="NKE46840.1"/>
    <property type="molecule type" value="Genomic_DNA"/>
</dbReference>
<dbReference type="PANTHER" id="PTHR30399">
    <property type="entry name" value="UNCHARACTERIZED PROTEIN YGJP"/>
    <property type="match status" value="1"/>
</dbReference>
<dbReference type="Pfam" id="PF01863">
    <property type="entry name" value="YgjP-like"/>
    <property type="match status" value="1"/>
</dbReference>
<gene>
    <name evidence="2" type="ORF">HB662_18815</name>
</gene>
<dbReference type="CDD" id="cd07344">
    <property type="entry name" value="M48_yhfN_like"/>
    <property type="match status" value="1"/>
</dbReference>
<dbReference type="RefSeq" id="WP_168051503.1">
    <property type="nucleotide sequence ID" value="NZ_JAATJR010000005.1"/>
</dbReference>
<accession>A0ABX1F3F2</accession>